<comment type="caution">
    <text evidence="2">The sequence shown here is derived from an EMBL/GenBank/DDBJ whole genome shotgun (WGS) entry which is preliminary data.</text>
</comment>
<protein>
    <recommendedName>
        <fullName evidence="4">Cilia- and flagella-associated protein 298</fullName>
    </recommendedName>
</protein>
<accession>A0AAV6SKC9</accession>
<reference evidence="2 3" key="1">
    <citation type="journal article" date="2021" name="Sci. Rep.">
        <title>Chromosome anchoring in Senegalese sole (Solea senegalensis) reveals sex-associated markers and genome rearrangements in flatfish.</title>
        <authorList>
            <person name="Guerrero-Cozar I."/>
            <person name="Gomez-Garrido J."/>
            <person name="Berbel C."/>
            <person name="Martinez-Blanch J.F."/>
            <person name="Alioto T."/>
            <person name="Claros M.G."/>
            <person name="Gagnaire P.A."/>
            <person name="Manchado M."/>
        </authorList>
    </citation>
    <scope>NUCLEOTIDE SEQUENCE [LARGE SCALE GENOMIC DNA]</scope>
    <source>
        <strain evidence="2">Sse05_10M</strain>
    </source>
</reference>
<evidence type="ECO:0000313" key="3">
    <source>
        <dbReference type="Proteomes" id="UP000693946"/>
    </source>
</evidence>
<dbReference type="PANTHER" id="PTHR13238">
    <property type="entry name" value="PROTEIN C21ORF59"/>
    <property type="match status" value="1"/>
</dbReference>
<reference evidence="2" key="2">
    <citation type="submission" date="2021-03" db="EMBL/GenBank/DDBJ databases">
        <authorList>
            <person name="Guerrero-Cozar I."/>
            <person name="Gomez-Garrido J."/>
            <person name="Berbel C."/>
            <person name="Martinez-Blanch J.F."/>
            <person name="Alioto T."/>
            <person name="Claros M.G."/>
            <person name="Gagnaire P.A."/>
            <person name="Manchado M."/>
        </authorList>
    </citation>
    <scope>NUCLEOTIDE SEQUENCE</scope>
    <source>
        <strain evidence="2">Sse05_10M</strain>
        <tissue evidence="2">Blood</tissue>
    </source>
</reference>
<comment type="similarity">
    <text evidence="1">Belongs to the CFAP298 family.</text>
</comment>
<dbReference type="PANTHER" id="PTHR13238:SF0">
    <property type="entry name" value="CILIA- AND FLAGELLA-ASSOCIATED PROTEIN 298"/>
    <property type="match status" value="1"/>
</dbReference>
<name>A0AAV6SKC9_SOLSE</name>
<dbReference type="Proteomes" id="UP000693946">
    <property type="component" value="Linkage Group LG13"/>
</dbReference>
<keyword evidence="3" id="KW-1185">Reference proteome</keyword>
<evidence type="ECO:0000256" key="1">
    <source>
        <dbReference type="ARBA" id="ARBA00009619"/>
    </source>
</evidence>
<dbReference type="EMBL" id="JAGKHQ010000005">
    <property type="protein sequence ID" value="KAG7516927.1"/>
    <property type="molecule type" value="Genomic_DNA"/>
</dbReference>
<gene>
    <name evidence="2" type="ORF">JOB18_044249</name>
</gene>
<evidence type="ECO:0008006" key="4">
    <source>
        <dbReference type="Google" id="ProtNLM"/>
    </source>
</evidence>
<dbReference type="Pfam" id="PF11069">
    <property type="entry name" value="CFAP298"/>
    <property type="match status" value="1"/>
</dbReference>
<dbReference type="AlphaFoldDB" id="A0AAV6SKC9"/>
<dbReference type="EMBL" id="JAGKHQ010000005">
    <property type="protein sequence ID" value="KAG7516928.1"/>
    <property type="molecule type" value="Genomic_DNA"/>
</dbReference>
<organism evidence="2 3">
    <name type="scientific">Solea senegalensis</name>
    <name type="common">Senegalese sole</name>
    <dbReference type="NCBI Taxonomy" id="28829"/>
    <lineage>
        <taxon>Eukaryota</taxon>
        <taxon>Metazoa</taxon>
        <taxon>Chordata</taxon>
        <taxon>Craniata</taxon>
        <taxon>Vertebrata</taxon>
        <taxon>Euteleostomi</taxon>
        <taxon>Actinopterygii</taxon>
        <taxon>Neopterygii</taxon>
        <taxon>Teleostei</taxon>
        <taxon>Neoteleostei</taxon>
        <taxon>Acanthomorphata</taxon>
        <taxon>Carangaria</taxon>
        <taxon>Pleuronectiformes</taxon>
        <taxon>Pleuronectoidei</taxon>
        <taxon>Soleidae</taxon>
        <taxon>Solea</taxon>
    </lineage>
</organism>
<dbReference type="GO" id="GO:0003352">
    <property type="term" value="P:regulation of cilium movement"/>
    <property type="evidence" value="ECO:0007669"/>
    <property type="project" value="InterPro"/>
</dbReference>
<sequence length="290" mass="33387">MVQLHVKRGDESQFLFSTSVHAQLDTVIQEITAIYNGRLKVDRICSEIPELADHGISLPPNIQGLTEEQIFELKLRDEWEEKCVPSGGPVLRKDEIGRRNGHAPNDKMKEILTRTVDEAKALISNNQVKANVCVTMEMVKQALDQLRGAVTIVYPMGLPPHDPIRMEFEEREDLSGMQASLQVMTEDECQLWWAGKEMQRGKKLQDYIGKNEKTKLVVKIQKKGQGAPAREPLVTDDQQKQMMMYYYRRQEELKKLNEADDDTHLDSEWSDRQALKKQFQGLNNIKWGPR</sequence>
<proteinExistence type="inferred from homology"/>
<evidence type="ECO:0000313" key="2">
    <source>
        <dbReference type="EMBL" id="KAG7516927.1"/>
    </source>
</evidence>
<dbReference type="InterPro" id="IPR021298">
    <property type="entry name" value="CFAP298"/>
</dbReference>